<dbReference type="PROSITE" id="PS51257">
    <property type="entry name" value="PROKAR_LIPOPROTEIN"/>
    <property type="match status" value="1"/>
</dbReference>
<dbReference type="AlphaFoldDB" id="A0A6J6FFT5"/>
<accession>A0A6J6FFT5</accession>
<feature type="region of interest" description="Disordered" evidence="1">
    <location>
        <begin position="34"/>
        <end position="94"/>
    </location>
</feature>
<evidence type="ECO:0000256" key="1">
    <source>
        <dbReference type="SAM" id="MobiDB-lite"/>
    </source>
</evidence>
<reference evidence="2" key="1">
    <citation type="submission" date="2020-05" db="EMBL/GenBank/DDBJ databases">
        <authorList>
            <person name="Chiriac C."/>
            <person name="Salcher M."/>
            <person name="Ghai R."/>
            <person name="Kavagutti S V."/>
        </authorList>
    </citation>
    <scope>NUCLEOTIDE SEQUENCE</scope>
</reference>
<dbReference type="EMBL" id="CAEZSR010000204">
    <property type="protein sequence ID" value="CAB4587722.1"/>
    <property type="molecule type" value="Genomic_DNA"/>
</dbReference>
<sequence>MTRTPHLRPPHRSLVVAAFAAVAGLVVGGCIADDPDSAPPRTSNGSSGTTATTAPGRTDDPAGDDPAGDDPAGDDPTGDDPTATTGPRGSFGPSRLSFFGDCPGLLGYLQAESLERVTAWGLGGDPYWRGGPMPMLDDMAGGAMAPEATMAASEEMAPPAGAGGGYSTTNTQEVGVDEGDIVETNGTHVFVAGQDGVRIVEVDDARVVEQLELPEGSHQLLLDGPRLLVITSTYRSSDETVVSLFDVADPSDPVLVRRSHLEGRIVAARAIDGTARLVLTTALAMRLPFVYPDQFGLDEDRALEENQRVIRESAIDDWMPRWFDENGDGSFTDLRTALDCSTVAAPRDFAGLGISWIASVDLAAGTSPVGAAGVVSSGDTVYASQGNVYLATQSWDWWSGDRGGEMADEQPPTLIHQFALGAGGAATWVGSGEVPGRLLNQFAMGEYQGDLRVASTIDDWGFGAESESVVTVLRPDGAGALAPVGEVRGLGVTEQIYAVRFMGPQAYVVTFRQTDPLYVVDLSDPTNPRVTGELKIPGYSAYLHPVGDGLLLGVGQDADLDGRTLGTQLSLFDVRDPANPQRLSTLTIGGSSEAEWDHRAFLYWPEDGTIVIPSSPWWGACGPAVDCLAEAFTSGSGGGVVVAQLQGSELVGRGVIEHRARNGSGCWNPLNRSMIIGSEIVTIGLDQVQFTDSATLEPRDAVRWGDPEQYGCYYWTE</sequence>
<dbReference type="SUPFAM" id="SSF50998">
    <property type="entry name" value="Quinoprotein alcohol dehydrogenase-like"/>
    <property type="match status" value="1"/>
</dbReference>
<dbReference type="Pfam" id="PF09826">
    <property type="entry name" value="Beta_propel"/>
    <property type="match status" value="1"/>
</dbReference>
<organism evidence="2">
    <name type="scientific">freshwater metagenome</name>
    <dbReference type="NCBI Taxonomy" id="449393"/>
    <lineage>
        <taxon>unclassified sequences</taxon>
        <taxon>metagenomes</taxon>
        <taxon>ecological metagenomes</taxon>
    </lineage>
</organism>
<feature type="compositionally biased region" description="Low complexity" evidence="1">
    <location>
        <begin position="79"/>
        <end position="88"/>
    </location>
</feature>
<feature type="compositionally biased region" description="Acidic residues" evidence="1">
    <location>
        <begin position="61"/>
        <end position="78"/>
    </location>
</feature>
<proteinExistence type="predicted"/>
<protein>
    <submittedName>
        <fullName evidence="2">Unannotated protein</fullName>
    </submittedName>
</protein>
<feature type="compositionally biased region" description="Low complexity" evidence="1">
    <location>
        <begin position="41"/>
        <end position="56"/>
    </location>
</feature>
<gene>
    <name evidence="2" type="ORF">UFOPK1493_03549</name>
</gene>
<name>A0A6J6FFT5_9ZZZZ</name>
<dbReference type="InterPro" id="IPR019198">
    <property type="entry name" value="Beta_propeller_containing"/>
</dbReference>
<evidence type="ECO:0000313" key="2">
    <source>
        <dbReference type="EMBL" id="CAB4587722.1"/>
    </source>
</evidence>
<dbReference type="InterPro" id="IPR011047">
    <property type="entry name" value="Quinoprotein_ADH-like_sf"/>
</dbReference>